<feature type="transmembrane region" description="Helical" evidence="9">
    <location>
        <begin position="584"/>
        <end position="606"/>
    </location>
</feature>
<dbReference type="FunFam" id="1.10.287.570:FF:000001">
    <property type="entry name" value="Anion exchange protein"/>
    <property type="match status" value="1"/>
</dbReference>
<dbReference type="NCBIfam" id="TIGR00834">
    <property type="entry name" value="ae"/>
    <property type="match status" value="1"/>
</dbReference>
<dbReference type="GO" id="GO:0008510">
    <property type="term" value="F:sodium:bicarbonate symporter activity"/>
    <property type="evidence" value="ECO:0007669"/>
    <property type="project" value="TreeGrafter"/>
</dbReference>
<keyword evidence="8 9" id="KW-0472">Membrane</keyword>
<feature type="compositionally biased region" description="Basic residues" evidence="10">
    <location>
        <begin position="1112"/>
        <end position="1121"/>
    </location>
</feature>
<dbReference type="GO" id="GO:0005452">
    <property type="term" value="F:solute:inorganic anion antiporter activity"/>
    <property type="evidence" value="ECO:0007669"/>
    <property type="project" value="InterPro"/>
</dbReference>
<dbReference type="InterPro" id="IPR013769">
    <property type="entry name" value="Band3_cytoplasmic_dom"/>
</dbReference>
<feature type="transmembrane region" description="Helical" evidence="9">
    <location>
        <begin position="819"/>
        <end position="838"/>
    </location>
</feature>
<dbReference type="PRINTS" id="PR01231">
    <property type="entry name" value="HCO3TRNSPORT"/>
</dbReference>
<dbReference type="PANTHER" id="PTHR11453:SF36">
    <property type="entry name" value="ANION EXCHANGE PROTEIN"/>
    <property type="match status" value="1"/>
</dbReference>
<feature type="transmembrane region" description="Helical" evidence="9">
    <location>
        <begin position="927"/>
        <end position="953"/>
    </location>
</feature>
<dbReference type="InterPro" id="IPR003024">
    <property type="entry name" value="Na/HCO3_transpt"/>
</dbReference>
<dbReference type="GO" id="GO:0051453">
    <property type="term" value="P:regulation of intracellular pH"/>
    <property type="evidence" value="ECO:0007669"/>
    <property type="project" value="TreeGrafter"/>
</dbReference>
<dbReference type="EnsemblMetazoa" id="G25451.1">
    <property type="protein sequence ID" value="G25451.1:cds"/>
    <property type="gene ID" value="G25451"/>
</dbReference>
<feature type="domain" description="Band 3 cytoplasmic" evidence="12">
    <location>
        <begin position="94"/>
        <end position="422"/>
    </location>
</feature>
<organism evidence="13 14">
    <name type="scientific">Magallana gigas</name>
    <name type="common">Pacific oyster</name>
    <name type="synonym">Crassostrea gigas</name>
    <dbReference type="NCBI Taxonomy" id="29159"/>
    <lineage>
        <taxon>Eukaryota</taxon>
        <taxon>Metazoa</taxon>
        <taxon>Spiralia</taxon>
        <taxon>Lophotrochozoa</taxon>
        <taxon>Mollusca</taxon>
        <taxon>Bivalvia</taxon>
        <taxon>Autobranchia</taxon>
        <taxon>Pteriomorphia</taxon>
        <taxon>Ostreida</taxon>
        <taxon>Ostreoidea</taxon>
        <taxon>Ostreidae</taxon>
        <taxon>Magallana</taxon>
    </lineage>
</organism>
<feature type="domain" description="Bicarbonate transporter-like transmembrane" evidence="11">
    <location>
        <begin position="470"/>
        <end position="1031"/>
    </location>
</feature>
<evidence type="ECO:0000256" key="10">
    <source>
        <dbReference type="SAM" id="MobiDB-lite"/>
    </source>
</evidence>
<feature type="transmembrane region" description="Helical" evidence="9">
    <location>
        <begin position="528"/>
        <end position="547"/>
    </location>
</feature>
<dbReference type="PRINTS" id="PR01232">
    <property type="entry name" value="NAHCO3TRSPRT"/>
</dbReference>
<evidence type="ECO:0000256" key="6">
    <source>
        <dbReference type="ARBA" id="ARBA00022989"/>
    </source>
</evidence>
<evidence type="ECO:0000256" key="9">
    <source>
        <dbReference type="RuleBase" id="RU362035"/>
    </source>
</evidence>
<keyword evidence="3 9" id="KW-0813">Transport</keyword>
<evidence type="ECO:0000259" key="12">
    <source>
        <dbReference type="Pfam" id="PF07565"/>
    </source>
</evidence>
<evidence type="ECO:0000256" key="4">
    <source>
        <dbReference type="ARBA" id="ARBA00022475"/>
    </source>
</evidence>
<feature type="compositionally biased region" description="Basic and acidic residues" evidence="10">
    <location>
        <begin position="1136"/>
        <end position="1147"/>
    </location>
</feature>
<feature type="transmembrane region" description="Helical" evidence="9">
    <location>
        <begin position="901"/>
        <end position="920"/>
    </location>
</feature>
<sequence length="1168" mass="132641">MDNQQQPVRDQGLISVASHVLDDSDIRNHRSTDAVYIGLHVPKRKHRRKRHKHRKVEGDKTQSSQPEIFKDVANPAQRVQFLLGEEEDEEHKSHDLFCEMEELFYNGDQIEWKESARWIKFEEDVEEGGERWSKPHVATLSLHSLFELRCNILSGTVMFDIEPYDLPSLVELIVDTMVASKQLEENLKERFVETMLIRHRHQNQKKPQKLDENGGSKIHLPLIRSIAEIGRKSSEPRGFHKHEDPDNPAQLLKNRFKSAKSSPNFHIPEKQGSVPSRLEHHTTYAGSLSSNQSSSDLLTRDSSHKSLHFMKKIPPGAEAANILVGEVDFLNHPVVTFVRLLHPIILRDLTEVPVPTKFVFILLGPMGNQSKYHEIGRSIATLMSDEVFHDVAYHARQRDDLLAGIDEFLDQVTVLPPGEWDPSIRIEPPKQIKESRKNNYYTPPSKENGGEEEIVEESDHVDGSLVRTGRLFGGMLEDIKRKAPFYVSDFKDALHVQCLASFIFLYFACLTPVITFGGLLNDATGGNMAVFESILAASICGICYALFSGQPLTILGSTGPVLVFETILYHFCHDNGWDYLEFRLWIGLWTGLLLIIMVILDLSAWVQYITRFTEESFALLISLIFIKEAFAKLANVTLTHPIHFPIETRPGWCQGICRPPLVNESAATNATNVTTAAISSTTLPTTMVNVIESTTPGINMTAFWANKTLEDCVLSGGHWDKIYDCHDDTEPEVFFLSVILFLGTFTISMTLKGMRTSKFFPTQIRAIVNDFAVMLAILTMVLTDFLLGIPTPKLHVPEEFRPTSDKRTWVVNPIDKNPWWLPIAAVIPALLATILIFMDQQITAVIVNRKENKLKKGKGYHLDLFIATVLSITHVMSLKKESKCAAPGETPKFLGVREQRVTGLMINLMIGVSILLTGILKHIPMPVLYGVFLYMGVSSLRGMQVVNRILIWFMPQKYQPDYMYLRHVRTTRVHLFTAIQVFCLILLWIIKSIKETSIAFPIMVLAMCFIRKGLDWVFTQEELRWLDDVMPEIHNRAKEDKEKEKEKEKEEELAMQNGTSDTSFNMNVVKVGINGTDSDICISDEMTKTSVWKHLIANESSPSLNSNSSSIKQHHKKHKSKSSGQAVSFYIDEEEKEHLLSDKKPEIEIVVDPPSRDHSDNEERDNKI</sequence>
<feature type="compositionally biased region" description="Basic residues" evidence="10">
    <location>
        <begin position="43"/>
        <end position="55"/>
    </location>
</feature>
<dbReference type="Pfam" id="PF00955">
    <property type="entry name" value="HCO3_cotransp"/>
    <property type="match status" value="1"/>
</dbReference>
<evidence type="ECO:0000256" key="5">
    <source>
        <dbReference type="ARBA" id="ARBA00022692"/>
    </source>
</evidence>
<evidence type="ECO:0000259" key="11">
    <source>
        <dbReference type="Pfam" id="PF00955"/>
    </source>
</evidence>
<name>A0A8W8KXZ1_MAGGI</name>
<evidence type="ECO:0000256" key="8">
    <source>
        <dbReference type="ARBA" id="ARBA00023136"/>
    </source>
</evidence>
<keyword evidence="14" id="KW-1185">Reference proteome</keyword>
<feature type="region of interest" description="Disordered" evidence="10">
    <location>
        <begin position="1037"/>
        <end position="1060"/>
    </location>
</feature>
<feature type="compositionally biased region" description="Basic and acidic residues" evidence="10">
    <location>
        <begin position="1154"/>
        <end position="1168"/>
    </location>
</feature>
<comment type="similarity">
    <text evidence="2 9">Belongs to the anion exchanger (TC 2.A.31) family.</text>
</comment>
<protein>
    <recommendedName>
        <fullName evidence="9">Anion exchange protein</fullName>
    </recommendedName>
</protein>
<dbReference type="Gene3D" id="1.10.287.570">
    <property type="entry name" value="Helical hairpin bin"/>
    <property type="match status" value="1"/>
</dbReference>
<evidence type="ECO:0000256" key="3">
    <source>
        <dbReference type="ARBA" id="ARBA00022448"/>
    </source>
</evidence>
<keyword evidence="5 9" id="KW-0812">Transmembrane</keyword>
<feature type="compositionally biased region" description="Low complexity" evidence="10">
    <location>
        <begin position="1101"/>
        <end position="1111"/>
    </location>
</feature>
<keyword evidence="4" id="KW-1003">Cell membrane</keyword>
<proteinExistence type="inferred from homology"/>
<feature type="transmembrane region" description="Helical" evidence="9">
    <location>
        <begin position="733"/>
        <end position="751"/>
    </location>
</feature>
<evidence type="ECO:0000256" key="1">
    <source>
        <dbReference type="ARBA" id="ARBA00004554"/>
    </source>
</evidence>
<evidence type="ECO:0000256" key="2">
    <source>
        <dbReference type="ARBA" id="ARBA00010993"/>
    </source>
</evidence>
<accession>A0A8W8KXZ1</accession>
<dbReference type="Gene3D" id="3.40.930.10">
    <property type="entry name" value="Mannitol-specific EII, Chain A"/>
    <property type="match status" value="1"/>
</dbReference>
<dbReference type="InterPro" id="IPR003020">
    <property type="entry name" value="HCO3_transpt_euk"/>
</dbReference>
<dbReference type="InterPro" id="IPR011531">
    <property type="entry name" value="HCO3_transpt-like_TM_dom"/>
</dbReference>
<dbReference type="AlphaFoldDB" id="A0A8W8KXZ1"/>
<feature type="region of interest" description="Disordered" evidence="10">
    <location>
        <begin position="43"/>
        <end position="65"/>
    </location>
</feature>
<evidence type="ECO:0000313" key="14">
    <source>
        <dbReference type="Proteomes" id="UP000005408"/>
    </source>
</evidence>
<feature type="region of interest" description="Disordered" evidence="10">
    <location>
        <begin position="1101"/>
        <end position="1168"/>
    </location>
</feature>
<reference evidence="13" key="1">
    <citation type="submission" date="2022-08" db="UniProtKB">
        <authorList>
            <consortium name="EnsemblMetazoa"/>
        </authorList>
    </citation>
    <scope>IDENTIFICATION</scope>
    <source>
        <strain evidence="13">05x7-T-G4-1.051#20</strain>
    </source>
</reference>
<feature type="transmembrane region" description="Helical" evidence="9">
    <location>
        <begin position="973"/>
        <end position="990"/>
    </location>
</feature>
<dbReference type="PANTHER" id="PTHR11453">
    <property type="entry name" value="ANION EXCHANGE PROTEIN"/>
    <property type="match status" value="1"/>
</dbReference>
<keyword evidence="7 9" id="KW-0406">Ion transport</keyword>
<feature type="transmembrane region" description="Helical" evidence="9">
    <location>
        <begin position="499"/>
        <end position="521"/>
    </location>
</feature>
<dbReference type="GO" id="GO:0016323">
    <property type="term" value="C:basolateral plasma membrane"/>
    <property type="evidence" value="ECO:0007669"/>
    <property type="project" value="UniProtKB-SubCell"/>
</dbReference>
<dbReference type="SUPFAM" id="SSF55804">
    <property type="entry name" value="Phoshotransferase/anion transport protein"/>
    <property type="match status" value="1"/>
</dbReference>
<feature type="compositionally biased region" description="Basic and acidic residues" evidence="10">
    <location>
        <begin position="1037"/>
        <end position="1052"/>
    </location>
</feature>
<dbReference type="InterPro" id="IPR016152">
    <property type="entry name" value="PTrfase/Anion_transptr"/>
</dbReference>
<dbReference type="GO" id="GO:0008509">
    <property type="term" value="F:monoatomic anion transmembrane transporter activity"/>
    <property type="evidence" value="ECO:0007669"/>
    <property type="project" value="InterPro"/>
</dbReference>
<keyword evidence="6 9" id="KW-1133">Transmembrane helix</keyword>
<comment type="caution">
    <text evidence="9">Lacks conserved residue(s) required for the propagation of feature annotation.</text>
</comment>
<comment type="subcellular location">
    <subcellularLocation>
        <location evidence="1">Basolateral cell membrane</location>
        <topology evidence="1">Multi-pass membrane protein</topology>
    </subcellularLocation>
    <subcellularLocation>
        <location evidence="9">Membrane</location>
        <topology evidence="9">Multi-pass membrane protein</topology>
    </subcellularLocation>
</comment>
<dbReference type="Pfam" id="PF07565">
    <property type="entry name" value="Band_3_cyto"/>
    <property type="match status" value="1"/>
</dbReference>
<dbReference type="Proteomes" id="UP000005408">
    <property type="component" value="Unassembled WGS sequence"/>
</dbReference>
<evidence type="ECO:0000313" key="13">
    <source>
        <dbReference type="EnsemblMetazoa" id="G25451.1:cds"/>
    </source>
</evidence>
<evidence type="ECO:0000256" key="7">
    <source>
        <dbReference type="ARBA" id="ARBA00023065"/>
    </source>
</evidence>
<feature type="transmembrane region" description="Helical" evidence="9">
    <location>
        <begin position="771"/>
        <end position="789"/>
    </location>
</feature>